<feature type="transmembrane region" description="Helical" evidence="2">
    <location>
        <begin position="97"/>
        <end position="116"/>
    </location>
</feature>
<evidence type="ECO:0000313" key="5">
    <source>
        <dbReference type="Proteomes" id="UP001362999"/>
    </source>
</evidence>
<dbReference type="PANTHER" id="PTHR40465:SF1">
    <property type="entry name" value="DUF6534 DOMAIN-CONTAINING PROTEIN"/>
    <property type="match status" value="1"/>
</dbReference>
<proteinExistence type="predicted"/>
<comment type="caution">
    <text evidence="4">The sequence shown here is derived from an EMBL/GenBank/DDBJ whole genome shotgun (WGS) entry which is preliminary data.</text>
</comment>
<feature type="transmembrane region" description="Helical" evidence="2">
    <location>
        <begin position="210"/>
        <end position="228"/>
    </location>
</feature>
<feature type="transmembrane region" description="Helical" evidence="2">
    <location>
        <begin position="55"/>
        <end position="77"/>
    </location>
</feature>
<accession>A0AAW0D119</accession>
<gene>
    <name evidence="4" type="ORF">R3P38DRAFT_2607109</name>
</gene>
<keyword evidence="2" id="KW-0472">Membrane</keyword>
<dbReference type="AlphaFoldDB" id="A0AAW0D119"/>
<sequence>MASPPGPVPLPPHIETITSSQLIGTLLNFFLFGTLFIQVYVYNLCFPKDMLAIKLLVYFVFLTMLVCTCLNAADAYYWFAAGFGDIVKFGQARFSPFYTPLMGSIIALVVQLFFCYRISVFRAGASWWSGVIAAVSFLQAAGGIGGGVKAFIASNEQHDEVRTVLVYLWLVGDAVADIMIAVTMTYLLTKASEPETRDIVRGVVRLIIETNSFSASVAIIGLALFAGMPTSDYFICPTMILPGLYANTLLVLLNNRAAPSRQRLPSDNVHSSENHIFNSGATSTINGTSSLPWKVSSPPPMTPQIGKFDSFPRPRYSDDIPIGPFVAAPNPLEDRRPARSPVLLSPVDNNSTRRNQQHLVSGWDDASYTVSVRDGSARWEDGDDTKSFDLADVENHPYGSQGTYVSWAR</sequence>
<keyword evidence="2" id="KW-0812">Transmembrane</keyword>
<evidence type="ECO:0000313" key="4">
    <source>
        <dbReference type="EMBL" id="KAK7046235.1"/>
    </source>
</evidence>
<dbReference type="InterPro" id="IPR045339">
    <property type="entry name" value="DUF6534"/>
</dbReference>
<evidence type="ECO:0000256" key="2">
    <source>
        <dbReference type="SAM" id="Phobius"/>
    </source>
</evidence>
<protein>
    <recommendedName>
        <fullName evidence="3">DUF6534 domain-containing protein</fullName>
    </recommendedName>
</protein>
<feature type="domain" description="DUF6534" evidence="3">
    <location>
        <begin position="174"/>
        <end position="257"/>
    </location>
</feature>
<dbReference type="Proteomes" id="UP001362999">
    <property type="component" value="Unassembled WGS sequence"/>
</dbReference>
<name>A0AAW0D119_9AGAR</name>
<feature type="region of interest" description="Disordered" evidence="1">
    <location>
        <begin position="330"/>
        <end position="354"/>
    </location>
</feature>
<dbReference type="Pfam" id="PF20152">
    <property type="entry name" value="DUF6534"/>
    <property type="match status" value="1"/>
</dbReference>
<dbReference type="PANTHER" id="PTHR40465">
    <property type="entry name" value="CHROMOSOME 1, WHOLE GENOME SHOTGUN SEQUENCE"/>
    <property type="match status" value="1"/>
</dbReference>
<feature type="transmembrane region" description="Helical" evidence="2">
    <location>
        <begin position="164"/>
        <end position="189"/>
    </location>
</feature>
<feature type="transmembrane region" description="Helical" evidence="2">
    <location>
        <begin position="128"/>
        <end position="152"/>
    </location>
</feature>
<keyword evidence="2" id="KW-1133">Transmembrane helix</keyword>
<feature type="transmembrane region" description="Helical" evidence="2">
    <location>
        <begin position="20"/>
        <end position="43"/>
    </location>
</feature>
<keyword evidence="5" id="KW-1185">Reference proteome</keyword>
<feature type="transmembrane region" description="Helical" evidence="2">
    <location>
        <begin position="234"/>
        <end position="253"/>
    </location>
</feature>
<dbReference type="EMBL" id="JAWWNJ010000010">
    <property type="protein sequence ID" value="KAK7046235.1"/>
    <property type="molecule type" value="Genomic_DNA"/>
</dbReference>
<reference evidence="4 5" key="1">
    <citation type="journal article" date="2024" name="J Genomics">
        <title>Draft genome sequencing and assembly of Favolaschia claudopus CIRM-BRFM 2984 isolated from oak limbs.</title>
        <authorList>
            <person name="Navarro D."/>
            <person name="Drula E."/>
            <person name="Chaduli D."/>
            <person name="Cazenave R."/>
            <person name="Ahrendt S."/>
            <person name="Wang J."/>
            <person name="Lipzen A."/>
            <person name="Daum C."/>
            <person name="Barry K."/>
            <person name="Grigoriev I.V."/>
            <person name="Favel A."/>
            <person name="Rosso M.N."/>
            <person name="Martin F."/>
        </authorList>
    </citation>
    <scope>NUCLEOTIDE SEQUENCE [LARGE SCALE GENOMIC DNA]</scope>
    <source>
        <strain evidence="4 5">CIRM-BRFM 2984</strain>
    </source>
</reference>
<evidence type="ECO:0000256" key="1">
    <source>
        <dbReference type="SAM" id="MobiDB-lite"/>
    </source>
</evidence>
<evidence type="ECO:0000259" key="3">
    <source>
        <dbReference type="Pfam" id="PF20152"/>
    </source>
</evidence>
<organism evidence="4 5">
    <name type="scientific">Favolaschia claudopus</name>
    <dbReference type="NCBI Taxonomy" id="2862362"/>
    <lineage>
        <taxon>Eukaryota</taxon>
        <taxon>Fungi</taxon>
        <taxon>Dikarya</taxon>
        <taxon>Basidiomycota</taxon>
        <taxon>Agaricomycotina</taxon>
        <taxon>Agaricomycetes</taxon>
        <taxon>Agaricomycetidae</taxon>
        <taxon>Agaricales</taxon>
        <taxon>Marasmiineae</taxon>
        <taxon>Mycenaceae</taxon>
        <taxon>Favolaschia</taxon>
    </lineage>
</organism>